<evidence type="ECO:0000313" key="2">
    <source>
        <dbReference type="Proteomes" id="UP000004995"/>
    </source>
</evidence>
<name>K3Z0G8_SETIT</name>
<dbReference type="EnsemblPlants" id="KQL31432">
    <property type="protein sequence ID" value="KQL31432"/>
    <property type="gene ID" value="SETIT_020034mg"/>
</dbReference>
<dbReference type="InParanoid" id="K3Z0G8"/>
<evidence type="ECO:0000313" key="1">
    <source>
        <dbReference type="EnsemblPlants" id="KQL31432"/>
    </source>
</evidence>
<dbReference type="HOGENOM" id="CLU_3000039_0_0_1"/>
<dbReference type="AlphaFoldDB" id="K3Z0G8"/>
<dbReference type="Gramene" id="KQL31432">
    <property type="protein sequence ID" value="KQL31432"/>
    <property type="gene ID" value="SETIT_020034mg"/>
</dbReference>
<organism evidence="1 2">
    <name type="scientific">Setaria italica</name>
    <name type="common">Foxtail millet</name>
    <name type="synonym">Panicum italicum</name>
    <dbReference type="NCBI Taxonomy" id="4555"/>
    <lineage>
        <taxon>Eukaryota</taxon>
        <taxon>Viridiplantae</taxon>
        <taxon>Streptophyta</taxon>
        <taxon>Embryophyta</taxon>
        <taxon>Tracheophyta</taxon>
        <taxon>Spermatophyta</taxon>
        <taxon>Magnoliopsida</taxon>
        <taxon>Liliopsida</taxon>
        <taxon>Poales</taxon>
        <taxon>Poaceae</taxon>
        <taxon>PACMAD clade</taxon>
        <taxon>Panicoideae</taxon>
        <taxon>Panicodae</taxon>
        <taxon>Paniceae</taxon>
        <taxon>Cenchrinae</taxon>
        <taxon>Setaria</taxon>
    </lineage>
</organism>
<sequence>MRRHRRGRRRRCMGVACAGCCRWRRTSQEQVIPVEVMTKISDVRRSCMESTQKSLLT</sequence>
<keyword evidence="2" id="KW-1185">Reference proteome</keyword>
<dbReference type="EMBL" id="AGNK02000542">
    <property type="status" value="NOT_ANNOTATED_CDS"/>
    <property type="molecule type" value="Genomic_DNA"/>
</dbReference>
<reference evidence="1" key="2">
    <citation type="submission" date="2018-08" db="UniProtKB">
        <authorList>
            <consortium name="EnsemblPlants"/>
        </authorList>
    </citation>
    <scope>IDENTIFICATION</scope>
    <source>
        <strain evidence="1">Yugu1</strain>
    </source>
</reference>
<reference evidence="2" key="1">
    <citation type="journal article" date="2012" name="Nat. Biotechnol.">
        <title>Reference genome sequence of the model plant Setaria.</title>
        <authorList>
            <person name="Bennetzen J.L."/>
            <person name="Schmutz J."/>
            <person name="Wang H."/>
            <person name="Percifield R."/>
            <person name="Hawkins J."/>
            <person name="Pontaroli A.C."/>
            <person name="Estep M."/>
            <person name="Feng L."/>
            <person name="Vaughn J.N."/>
            <person name="Grimwood J."/>
            <person name="Jenkins J."/>
            <person name="Barry K."/>
            <person name="Lindquist E."/>
            <person name="Hellsten U."/>
            <person name="Deshpande S."/>
            <person name="Wang X."/>
            <person name="Wu X."/>
            <person name="Mitros T."/>
            <person name="Triplett J."/>
            <person name="Yang X."/>
            <person name="Ye C.Y."/>
            <person name="Mauro-Herrera M."/>
            <person name="Wang L."/>
            <person name="Li P."/>
            <person name="Sharma M."/>
            <person name="Sharma R."/>
            <person name="Ronald P.C."/>
            <person name="Panaud O."/>
            <person name="Kellogg E.A."/>
            <person name="Brutnell T.P."/>
            <person name="Doust A.N."/>
            <person name="Tuskan G.A."/>
            <person name="Rokhsar D."/>
            <person name="Devos K.M."/>
        </authorList>
    </citation>
    <scope>NUCLEOTIDE SEQUENCE [LARGE SCALE GENOMIC DNA]</scope>
    <source>
        <strain evidence="2">cv. Yugu1</strain>
    </source>
</reference>
<accession>K3Z0G8</accession>
<proteinExistence type="predicted"/>
<dbReference type="Proteomes" id="UP000004995">
    <property type="component" value="Unassembled WGS sequence"/>
</dbReference>
<protein>
    <submittedName>
        <fullName evidence="1">Uncharacterized protein</fullName>
    </submittedName>
</protein>